<evidence type="ECO:0000259" key="7">
    <source>
        <dbReference type="Pfam" id="PF14322"/>
    </source>
</evidence>
<dbReference type="PROSITE" id="PS51257">
    <property type="entry name" value="PROKAR_LIPOPROTEIN"/>
    <property type="match status" value="1"/>
</dbReference>
<gene>
    <name evidence="8" type="ORF">KGMB02408_24090</name>
</gene>
<evidence type="ECO:0000256" key="2">
    <source>
        <dbReference type="ARBA" id="ARBA00006275"/>
    </source>
</evidence>
<dbReference type="GO" id="GO:0009279">
    <property type="term" value="C:cell outer membrane"/>
    <property type="evidence" value="ECO:0007669"/>
    <property type="project" value="UniProtKB-SubCell"/>
</dbReference>
<keyword evidence="9" id="KW-1185">Reference proteome</keyword>
<dbReference type="Pfam" id="PF07980">
    <property type="entry name" value="SusD_RagB"/>
    <property type="match status" value="1"/>
</dbReference>
<evidence type="ECO:0000256" key="5">
    <source>
        <dbReference type="ARBA" id="ARBA00023237"/>
    </source>
</evidence>
<dbReference type="Gene3D" id="1.25.40.390">
    <property type="match status" value="1"/>
</dbReference>
<proteinExistence type="inferred from homology"/>
<keyword evidence="5" id="KW-0998">Cell outer membrane</keyword>
<evidence type="ECO:0008006" key="10">
    <source>
        <dbReference type="Google" id="ProtNLM"/>
    </source>
</evidence>
<evidence type="ECO:0000256" key="1">
    <source>
        <dbReference type="ARBA" id="ARBA00004442"/>
    </source>
</evidence>
<reference evidence="8 9" key="1">
    <citation type="submission" date="2018-10" db="EMBL/GenBank/DDBJ databases">
        <title>Draft Genome Sequence of Bacteroides sp. KCTC 15687.</title>
        <authorList>
            <person name="Yu S.Y."/>
            <person name="Kim J.S."/>
            <person name="Oh B.S."/>
            <person name="Park S.H."/>
            <person name="Kang S.W."/>
            <person name="Park J.E."/>
            <person name="Choi S.H."/>
            <person name="Han K.I."/>
            <person name="Lee K.C."/>
            <person name="Eom M.K."/>
            <person name="Suh M.K."/>
            <person name="Lee D.H."/>
            <person name="Yoon H."/>
            <person name="Kim B."/>
            <person name="Yang S.J."/>
            <person name="Lee J.S."/>
            <person name="Lee J.H."/>
        </authorList>
    </citation>
    <scope>NUCLEOTIDE SEQUENCE [LARGE SCALE GENOMIC DNA]</scope>
    <source>
        <strain evidence="8 9">KCTC 15687</strain>
    </source>
</reference>
<comment type="similarity">
    <text evidence="2">Belongs to the SusD family.</text>
</comment>
<protein>
    <recommendedName>
        <fullName evidence="10">Starch-binding protein</fullName>
    </recommendedName>
</protein>
<dbReference type="RefSeq" id="WP_125041388.1">
    <property type="nucleotide sequence ID" value="NZ_BHWB01000006.1"/>
</dbReference>
<dbReference type="OrthoDB" id="1031584at2"/>
<dbReference type="Pfam" id="PF14322">
    <property type="entry name" value="SusD-like_3"/>
    <property type="match status" value="1"/>
</dbReference>
<keyword evidence="3" id="KW-0732">Signal</keyword>
<keyword evidence="4" id="KW-0472">Membrane</keyword>
<evidence type="ECO:0000313" key="8">
    <source>
        <dbReference type="EMBL" id="GCB35464.1"/>
    </source>
</evidence>
<name>A0A401LVC3_9BACE</name>
<dbReference type="Proteomes" id="UP000288079">
    <property type="component" value="Unassembled WGS sequence"/>
</dbReference>
<evidence type="ECO:0000256" key="3">
    <source>
        <dbReference type="ARBA" id="ARBA00022729"/>
    </source>
</evidence>
<organism evidence="8 9">
    <name type="scientific">Bacteroides faecalis</name>
    <dbReference type="NCBI Taxonomy" id="2447885"/>
    <lineage>
        <taxon>Bacteria</taxon>
        <taxon>Pseudomonadati</taxon>
        <taxon>Bacteroidota</taxon>
        <taxon>Bacteroidia</taxon>
        <taxon>Bacteroidales</taxon>
        <taxon>Bacteroidaceae</taxon>
        <taxon>Bacteroides</taxon>
    </lineage>
</organism>
<dbReference type="EMBL" id="BHWB01000006">
    <property type="protein sequence ID" value="GCB35464.1"/>
    <property type="molecule type" value="Genomic_DNA"/>
</dbReference>
<dbReference type="InterPro" id="IPR033985">
    <property type="entry name" value="SusD-like_N"/>
</dbReference>
<evidence type="ECO:0000313" key="9">
    <source>
        <dbReference type="Proteomes" id="UP000288079"/>
    </source>
</evidence>
<feature type="domain" description="RagB/SusD" evidence="6">
    <location>
        <begin position="271"/>
        <end position="585"/>
    </location>
</feature>
<accession>A0A401LVC3</accession>
<dbReference type="AlphaFoldDB" id="A0A401LVC3"/>
<evidence type="ECO:0000256" key="4">
    <source>
        <dbReference type="ARBA" id="ARBA00023136"/>
    </source>
</evidence>
<dbReference type="SUPFAM" id="SSF48452">
    <property type="entry name" value="TPR-like"/>
    <property type="match status" value="1"/>
</dbReference>
<sequence length="587" mass="67568">MKKIYLYAVALGMLVTSCEDFLTEYPGNKITPDDFFKNEREINLYANSFYQRDMPGTEIASGDKISDITAVVSVDKYLTAGFSPADQGGWGWSDLRNINYFIDRVKKSPVDEAVRNKYLGLAKFWRAKFYFEKVKTFGGVPYYDYCLAENDPALYKGRDSREFVMDKVLEDLYEAVKYSSDTKDETCTTVTRYVALAMKARVCLYEGTFRKYHTEMNLPDADKWLKEAATAAEAIMTSQKYKLVNTGNPETDYRALFTAENRSGVRKIIDEVIWAQVYDTEYRRWHDLTWAYNSATAGSRWSLIRQFVNTYLMLDGSRFTDKAGYNEMTFPNEVKNRDYRLKQTVRTPGYKRSTGAVALPDFAITLNGYHMYKWSLDNPFYDGQAEATNAVPIFRYAEILLIYAEAKAELGEFTSIIWDKTIKLLRERAGVIGKEPEMADTYLQTTFYPGISDKYLLEIRRERAIELIAENHRFDDLMRWKRGDLLAEDAMQWTGIYVPELGKGYDMDGDGKADVCFYTGSKPSIPGVTFVKLSDTFTLTDIANNKGNLIWAKGVQRSWEDKKYLHPIPRNVRVVNPALEQNPNWGD</sequence>
<evidence type="ECO:0000259" key="6">
    <source>
        <dbReference type="Pfam" id="PF07980"/>
    </source>
</evidence>
<comment type="caution">
    <text evidence="8">The sequence shown here is derived from an EMBL/GenBank/DDBJ whole genome shotgun (WGS) entry which is preliminary data.</text>
</comment>
<dbReference type="InterPro" id="IPR011990">
    <property type="entry name" value="TPR-like_helical_dom_sf"/>
</dbReference>
<feature type="domain" description="SusD-like N-terminal" evidence="7">
    <location>
        <begin position="96"/>
        <end position="204"/>
    </location>
</feature>
<comment type="subcellular location">
    <subcellularLocation>
        <location evidence="1">Cell outer membrane</location>
    </subcellularLocation>
</comment>
<dbReference type="InterPro" id="IPR012944">
    <property type="entry name" value="SusD_RagB_dom"/>
</dbReference>